<sequence>MPFLNRIVNYNVTVDPLYETAQSSIDKCTKWENFRLGGALKKNGAFVYEEIGSKRIASMLIRSAHDCRAPNTSLLLEYAKLKPDNLGNPLDAILEFTGQVAKETLQDVRTNRYVCLKALYTDEHFVRQGLARSLLYNNEVWARYQDYDTVLALSTSRHLTSLLETSGYTLQRSEQLPKFAEMSKVNQRCGKPVVKSQAFLCVFVKRLCRFIPKL</sequence>
<organism evidence="1">
    <name type="scientific">Phallusia mammillata</name>
    <dbReference type="NCBI Taxonomy" id="59560"/>
    <lineage>
        <taxon>Eukaryota</taxon>
        <taxon>Metazoa</taxon>
        <taxon>Chordata</taxon>
        <taxon>Tunicata</taxon>
        <taxon>Ascidiacea</taxon>
        <taxon>Phlebobranchia</taxon>
        <taxon>Ascidiidae</taxon>
        <taxon>Phallusia</taxon>
    </lineage>
</organism>
<reference evidence="1" key="1">
    <citation type="submission" date="2020-04" db="EMBL/GenBank/DDBJ databases">
        <authorList>
            <person name="Neveu A P."/>
        </authorList>
    </citation>
    <scope>NUCLEOTIDE SEQUENCE</scope>
    <source>
        <tissue evidence="1">Whole embryo</tissue>
    </source>
</reference>
<name>A0A6F9DIG1_9ASCI</name>
<proteinExistence type="evidence at transcript level"/>
<dbReference type="AlphaFoldDB" id="A0A6F9DIG1"/>
<accession>A0A6F9DIG1</accession>
<evidence type="ECO:0000313" key="1">
    <source>
        <dbReference type="EMBL" id="CAB3262991.1"/>
    </source>
</evidence>
<dbReference type="Gene3D" id="3.40.630.30">
    <property type="match status" value="1"/>
</dbReference>
<dbReference type="EMBL" id="LR787129">
    <property type="protein sequence ID" value="CAB3262991.1"/>
    <property type="molecule type" value="mRNA"/>
</dbReference>
<gene>
    <name evidence="1" type="primary">LOC100186222-002</name>
</gene>
<protein>
    <submittedName>
        <fullName evidence="1">Uncharacterized protein LOC100186222</fullName>
    </submittedName>
</protein>